<proteinExistence type="predicted"/>
<protein>
    <recommendedName>
        <fullName evidence="4">DUF1152 domain-containing protein</fullName>
    </recommendedName>
</protein>
<gene>
    <name evidence="1" type="ORF">BJG266_LOCUS26762</name>
    <name evidence="2" type="ORF">QVE165_LOCUS41283</name>
</gene>
<dbReference type="OrthoDB" id="10259699at2759"/>
<sequence>MNNETTKIVFISGCGGGYDLFGGLPYYFKIKSSNNYETTLINYTFTTRELLSKYSKQLTTLLYCVSPTKDISWLTDNTYFPEQRLANEIQVPIYAILCNYDETRIELIIEAYRYLIDGRTIDEIILIDGGSDILLTGNEQQLGTPDEDMSHARAIQLLSSNEVKSKYIAVIGTNIDCGHGVIQSDIDARLNDLSLKATFTWLWQYEHDEDIRRYVDIVAGCCPRHTIVHSLICAALQGHRGYYLPEHLRGRISKSIVPLTEATCTSTGYYLEDVMSDNVYLKELKPEMNLHQVHDTIYKNKNQSQQIICSSIEPTKSSRSIKHLKCLIM</sequence>
<evidence type="ECO:0000313" key="1">
    <source>
        <dbReference type="EMBL" id="CAF1198583.1"/>
    </source>
</evidence>
<comment type="caution">
    <text evidence="2">The sequence shown here is derived from an EMBL/GenBank/DDBJ whole genome shotgun (WGS) entry which is preliminary data.</text>
</comment>
<dbReference type="EMBL" id="CAJNOI010000231">
    <property type="protein sequence ID" value="CAF1198583.1"/>
    <property type="molecule type" value="Genomic_DNA"/>
</dbReference>
<dbReference type="AlphaFoldDB" id="A0A815QQU8"/>
<accession>A0A815QQU8</accession>
<evidence type="ECO:0008006" key="4">
    <source>
        <dbReference type="Google" id="ProtNLM"/>
    </source>
</evidence>
<dbReference type="EMBL" id="CAJNOM010000490">
    <property type="protein sequence ID" value="CAF1466523.1"/>
    <property type="molecule type" value="Genomic_DNA"/>
</dbReference>
<keyword evidence="3" id="KW-1185">Reference proteome</keyword>
<evidence type="ECO:0000313" key="2">
    <source>
        <dbReference type="EMBL" id="CAF1466523.1"/>
    </source>
</evidence>
<dbReference type="Proteomes" id="UP000663877">
    <property type="component" value="Unassembled WGS sequence"/>
</dbReference>
<organism evidence="2 3">
    <name type="scientific">Adineta steineri</name>
    <dbReference type="NCBI Taxonomy" id="433720"/>
    <lineage>
        <taxon>Eukaryota</taxon>
        <taxon>Metazoa</taxon>
        <taxon>Spiralia</taxon>
        <taxon>Gnathifera</taxon>
        <taxon>Rotifera</taxon>
        <taxon>Eurotatoria</taxon>
        <taxon>Bdelloidea</taxon>
        <taxon>Adinetida</taxon>
        <taxon>Adinetidae</taxon>
        <taxon>Adineta</taxon>
    </lineage>
</organism>
<dbReference type="Proteomes" id="UP000663832">
    <property type="component" value="Unassembled WGS sequence"/>
</dbReference>
<reference evidence="2" key="1">
    <citation type="submission" date="2021-02" db="EMBL/GenBank/DDBJ databases">
        <authorList>
            <person name="Nowell W R."/>
        </authorList>
    </citation>
    <scope>NUCLEOTIDE SEQUENCE</scope>
</reference>
<dbReference type="InterPro" id="IPR010581">
    <property type="entry name" value="DUF1152"/>
</dbReference>
<evidence type="ECO:0000313" key="3">
    <source>
        <dbReference type="Proteomes" id="UP000663832"/>
    </source>
</evidence>
<name>A0A815QQU8_9BILA</name>
<dbReference type="Pfam" id="PF06626">
    <property type="entry name" value="DUF1152"/>
    <property type="match status" value="1"/>
</dbReference>